<keyword evidence="1" id="KW-0732">Signal</keyword>
<keyword evidence="3" id="KW-1185">Reference proteome</keyword>
<sequence length="236" mass="24977">MRFSFGMAALLLVAGCQAPPSPEPVPSPSPAVTASANGIEALEAAAILERAGQSLRKAPSFRFTSSAAGRTVDLRIAGNAARGTVVLDDERTEWLVVDGQRYLKGDERFWSARFSEREAAAGREIVGDRWMLVPPTLDSRAISKDFTVGELLDTTFATEGPLRKEPKAGMITLTDGGGAEVSVAATGEPYPVGWSRRGESGTITEVGVPVPNLTAPGEDDVFDLITLVESGMLTEL</sequence>
<dbReference type="AlphaFoldDB" id="A0A1H2ARZ3"/>
<organism evidence="2 3">
    <name type="scientific">Actinoplanes derwentensis</name>
    <dbReference type="NCBI Taxonomy" id="113562"/>
    <lineage>
        <taxon>Bacteria</taxon>
        <taxon>Bacillati</taxon>
        <taxon>Actinomycetota</taxon>
        <taxon>Actinomycetes</taxon>
        <taxon>Micromonosporales</taxon>
        <taxon>Micromonosporaceae</taxon>
        <taxon>Actinoplanes</taxon>
    </lineage>
</organism>
<name>A0A1H2ARZ3_9ACTN</name>
<feature type="signal peptide" evidence="1">
    <location>
        <begin position="1"/>
        <end position="18"/>
    </location>
</feature>
<gene>
    <name evidence="2" type="ORF">SAMN04489716_4054</name>
</gene>
<evidence type="ECO:0008006" key="4">
    <source>
        <dbReference type="Google" id="ProtNLM"/>
    </source>
</evidence>
<feature type="chain" id="PRO_5038784780" description="Lipoprotein LprG" evidence="1">
    <location>
        <begin position="19"/>
        <end position="236"/>
    </location>
</feature>
<dbReference type="Proteomes" id="UP000198688">
    <property type="component" value="Chromosome I"/>
</dbReference>
<accession>A0A1H2ARZ3</accession>
<dbReference type="PROSITE" id="PS51257">
    <property type="entry name" value="PROKAR_LIPOPROTEIN"/>
    <property type="match status" value="1"/>
</dbReference>
<dbReference type="OrthoDB" id="3745543at2"/>
<dbReference type="EMBL" id="LT629758">
    <property type="protein sequence ID" value="SDT48738.1"/>
    <property type="molecule type" value="Genomic_DNA"/>
</dbReference>
<dbReference type="RefSeq" id="WP_092546071.1">
    <property type="nucleotide sequence ID" value="NZ_BOMJ01000015.1"/>
</dbReference>
<reference evidence="2 3" key="1">
    <citation type="submission" date="2016-10" db="EMBL/GenBank/DDBJ databases">
        <authorList>
            <person name="de Groot N.N."/>
        </authorList>
    </citation>
    <scope>NUCLEOTIDE SEQUENCE [LARGE SCALE GENOMIC DNA]</scope>
    <source>
        <strain evidence="2 3">DSM 43941</strain>
    </source>
</reference>
<evidence type="ECO:0000313" key="2">
    <source>
        <dbReference type="EMBL" id="SDT48738.1"/>
    </source>
</evidence>
<protein>
    <recommendedName>
        <fullName evidence="4">Lipoprotein LprG</fullName>
    </recommendedName>
</protein>
<evidence type="ECO:0000256" key="1">
    <source>
        <dbReference type="SAM" id="SignalP"/>
    </source>
</evidence>
<proteinExistence type="predicted"/>
<evidence type="ECO:0000313" key="3">
    <source>
        <dbReference type="Proteomes" id="UP000198688"/>
    </source>
</evidence>